<dbReference type="NCBIfam" id="NF033230">
    <property type="entry name" value="phage_region_01"/>
    <property type="match status" value="1"/>
</dbReference>
<proteinExistence type="predicted"/>
<dbReference type="GeneID" id="99737917"/>
<accession>A0A2V2BBI8</accession>
<name>A0A2V2BBI8_9GAMM</name>
<dbReference type="Proteomes" id="UP000245981">
    <property type="component" value="Unassembled WGS sequence"/>
</dbReference>
<keyword evidence="4" id="KW-1185">Reference proteome</keyword>
<evidence type="ECO:0000313" key="1">
    <source>
        <dbReference type="EMBL" id="MBW1258096.1"/>
    </source>
</evidence>
<gene>
    <name evidence="2" type="ORF">C7431_104163</name>
    <name evidence="1" type="ORF">KYI95_13010</name>
</gene>
<evidence type="ECO:0000313" key="4">
    <source>
        <dbReference type="Proteomes" id="UP001197236"/>
    </source>
</evidence>
<reference evidence="2 3" key="1">
    <citation type="submission" date="2018-05" db="EMBL/GenBank/DDBJ databases">
        <title>Genomic Encyclopedia of Type Strains, Phase IV (KMG-V): Genome sequencing to study the core and pangenomes of soil and plant-associated prokaryotes.</title>
        <authorList>
            <person name="Whitman W."/>
        </authorList>
    </citation>
    <scope>NUCLEOTIDE SEQUENCE [LARGE SCALE GENOMIC DNA]</scope>
    <source>
        <strain evidence="2 3">PNA 200-10</strain>
    </source>
</reference>
<dbReference type="RefSeq" id="WP_063878706.1">
    <property type="nucleotide sequence ID" value="NZ_CP125958.1"/>
</dbReference>
<evidence type="ECO:0000313" key="3">
    <source>
        <dbReference type="Proteomes" id="UP000245981"/>
    </source>
</evidence>
<reference evidence="1 4" key="2">
    <citation type="submission" date="2021-07" db="EMBL/GenBank/DDBJ databases">
        <title>A novel phosphonate cluster across the Pantoea species complex is important for pathogenicity in onion.</title>
        <authorList>
            <person name="Zhao M."/>
            <person name="Stice S."/>
            <person name="Shin G.Y."/>
            <person name="Coutinho T."/>
            <person name="Gitaitis R."/>
            <person name="Kvitko B."/>
            <person name="Dutta B."/>
        </authorList>
    </citation>
    <scope>NUCLEOTIDE SEQUENCE [LARGE SCALE GENOMIC DNA]</scope>
    <source>
        <strain evidence="1 4">BD 382</strain>
    </source>
</reference>
<dbReference type="InterPro" id="IPR059241">
    <property type="entry name" value="SfIV_phage_associated"/>
</dbReference>
<dbReference type="EMBL" id="JAHVXZ010000006">
    <property type="protein sequence ID" value="MBW1258096.1"/>
    <property type="molecule type" value="Genomic_DNA"/>
</dbReference>
<dbReference type="AlphaFoldDB" id="A0A2V2BBI8"/>
<evidence type="ECO:0000313" key="2">
    <source>
        <dbReference type="EMBL" id="PWK97486.1"/>
    </source>
</evidence>
<dbReference type="EMBL" id="QGHF01000004">
    <property type="protein sequence ID" value="PWK97486.1"/>
    <property type="molecule type" value="Genomic_DNA"/>
</dbReference>
<protein>
    <submittedName>
        <fullName evidence="2">Uncharacterized protein</fullName>
    </submittedName>
</protein>
<sequence length="147" mass="17066">MNQYDNLWNAIETRVKQNNDATTLDMGNSENVFVNQIRQRTAQIFILEIILDKHRKQFGTRYFPLSGEEALYHLIFTRTNWLPAQIRTLSLSDALFVIAELFRDGNLQEGVKNFLGTQGLRNVSHSVDEFSDRDWAPKENEVHLSLP</sequence>
<organism evidence="2 3">
    <name type="scientific">Pantoea allii</name>
    <dbReference type="NCBI Taxonomy" id="574096"/>
    <lineage>
        <taxon>Bacteria</taxon>
        <taxon>Pseudomonadati</taxon>
        <taxon>Pseudomonadota</taxon>
        <taxon>Gammaproteobacteria</taxon>
        <taxon>Enterobacterales</taxon>
        <taxon>Erwiniaceae</taxon>
        <taxon>Pantoea</taxon>
    </lineage>
</organism>
<dbReference type="Proteomes" id="UP001197236">
    <property type="component" value="Unassembled WGS sequence"/>
</dbReference>
<comment type="caution">
    <text evidence="2">The sequence shown here is derived from an EMBL/GenBank/DDBJ whole genome shotgun (WGS) entry which is preliminary data.</text>
</comment>
<dbReference type="OrthoDB" id="6471118at2"/>